<dbReference type="PANTHER" id="PTHR45138">
    <property type="entry name" value="REGULATORY COMPONENTS OF SENSORY TRANSDUCTION SYSTEM"/>
    <property type="match status" value="1"/>
</dbReference>
<dbReference type="Pfam" id="PF00990">
    <property type="entry name" value="GGDEF"/>
    <property type="match status" value="1"/>
</dbReference>
<gene>
    <name evidence="4" type="ORF">EGC82_14865</name>
</gene>
<dbReference type="Proteomes" id="UP000278035">
    <property type="component" value="Chromosome"/>
</dbReference>
<dbReference type="GO" id="GO:0005886">
    <property type="term" value="C:plasma membrane"/>
    <property type="evidence" value="ECO:0007669"/>
    <property type="project" value="TreeGrafter"/>
</dbReference>
<dbReference type="InterPro" id="IPR029787">
    <property type="entry name" value="Nucleotide_cyclase"/>
</dbReference>
<keyword evidence="5" id="KW-1185">Reference proteome</keyword>
<reference evidence="5" key="1">
    <citation type="submission" date="2018-11" db="EMBL/GenBank/DDBJ databases">
        <title>Shewanella sp. M2.</title>
        <authorList>
            <person name="Hwang Y.J."/>
            <person name="Hwang C.Y."/>
        </authorList>
    </citation>
    <scope>NUCLEOTIDE SEQUENCE [LARGE SCALE GENOMIC DNA]</scope>
    <source>
        <strain evidence="5">LMG 19866</strain>
    </source>
</reference>
<sequence>MDFALATELYPEDYWYRSDAYLNMESDLDLVQVIQQLHGSLDPRTVFACFGKVLGQHLPVKGLQLTLDKQKFVWGRHYGIELIHTINDNNDTFTITYQLSVPLSSTQKKVLQQLESMLIQPLNNALKYQNMSTQAMFDALTGLGNRYYYRQAISTALARANRQQGQVSLVVLDLDKFKQLNDIHGHKAGDYVLVGFAELINEAIRNTDQAFRIGGDEFVIITQGDIKAAEVVCQRIIDMMPKHSELTEYDIKCSLGIAESLPQQQADNLYERADKAMYAAKAAGRNCYRICSTQTI</sequence>
<dbReference type="PROSITE" id="PS50887">
    <property type="entry name" value="GGDEF"/>
    <property type="match status" value="1"/>
</dbReference>
<dbReference type="InterPro" id="IPR050469">
    <property type="entry name" value="Diguanylate_Cyclase"/>
</dbReference>
<proteinExistence type="predicted"/>
<evidence type="ECO:0000259" key="3">
    <source>
        <dbReference type="PROSITE" id="PS50887"/>
    </source>
</evidence>
<protein>
    <recommendedName>
        <fullName evidence="2">diguanylate cyclase</fullName>
        <ecNumber evidence="2">2.7.7.65</ecNumber>
    </recommendedName>
</protein>
<evidence type="ECO:0000313" key="5">
    <source>
        <dbReference type="Proteomes" id="UP000278035"/>
    </source>
</evidence>
<dbReference type="RefSeq" id="WP_124731457.1">
    <property type="nucleotide sequence ID" value="NZ_CBCSKC010000012.1"/>
</dbReference>
<dbReference type="KEGG" id="slj:EGC82_14865"/>
<comment type="cofactor">
    <cofactor evidence="1">
        <name>Mg(2+)</name>
        <dbReference type="ChEBI" id="CHEBI:18420"/>
    </cofactor>
</comment>
<name>A0A3G8LWL0_9GAMM</name>
<feature type="domain" description="GGDEF" evidence="3">
    <location>
        <begin position="165"/>
        <end position="293"/>
    </location>
</feature>
<dbReference type="GO" id="GO:0052621">
    <property type="term" value="F:diguanylate cyclase activity"/>
    <property type="evidence" value="ECO:0007669"/>
    <property type="project" value="UniProtKB-EC"/>
</dbReference>
<dbReference type="AlphaFoldDB" id="A0A3G8LWL0"/>
<evidence type="ECO:0000256" key="2">
    <source>
        <dbReference type="ARBA" id="ARBA00012528"/>
    </source>
</evidence>
<evidence type="ECO:0000256" key="1">
    <source>
        <dbReference type="ARBA" id="ARBA00001946"/>
    </source>
</evidence>
<evidence type="ECO:0000313" key="4">
    <source>
        <dbReference type="EMBL" id="AZG73927.1"/>
    </source>
</evidence>
<dbReference type="EC" id="2.7.7.65" evidence="2"/>
<dbReference type="PANTHER" id="PTHR45138:SF6">
    <property type="entry name" value="DIGUANYLATE CYCLASE DGCN"/>
    <property type="match status" value="1"/>
</dbReference>
<dbReference type="GO" id="GO:1902201">
    <property type="term" value="P:negative regulation of bacterial-type flagellum-dependent cell motility"/>
    <property type="evidence" value="ECO:0007669"/>
    <property type="project" value="TreeGrafter"/>
</dbReference>
<dbReference type="SUPFAM" id="SSF55073">
    <property type="entry name" value="Nucleotide cyclase"/>
    <property type="match status" value="1"/>
</dbReference>
<dbReference type="Gene3D" id="3.30.70.270">
    <property type="match status" value="1"/>
</dbReference>
<dbReference type="CDD" id="cd01949">
    <property type="entry name" value="GGDEF"/>
    <property type="match status" value="1"/>
</dbReference>
<dbReference type="FunFam" id="3.30.70.270:FF:000001">
    <property type="entry name" value="Diguanylate cyclase domain protein"/>
    <property type="match status" value="1"/>
</dbReference>
<dbReference type="NCBIfam" id="TIGR00254">
    <property type="entry name" value="GGDEF"/>
    <property type="match status" value="1"/>
</dbReference>
<organism evidence="4 5">
    <name type="scientific">Shewanella livingstonensis</name>
    <dbReference type="NCBI Taxonomy" id="150120"/>
    <lineage>
        <taxon>Bacteria</taxon>
        <taxon>Pseudomonadati</taxon>
        <taxon>Pseudomonadota</taxon>
        <taxon>Gammaproteobacteria</taxon>
        <taxon>Alteromonadales</taxon>
        <taxon>Shewanellaceae</taxon>
        <taxon>Shewanella</taxon>
    </lineage>
</organism>
<dbReference type="InterPro" id="IPR043128">
    <property type="entry name" value="Rev_trsase/Diguanyl_cyclase"/>
</dbReference>
<dbReference type="InterPro" id="IPR000160">
    <property type="entry name" value="GGDEF_dom"/>
</dbReference>
<accession>A0A3G8LWL0</accession>
<dbReference type="GO" id="GO:0043709">
    <property type="term" value="P:cell adhesion involved in single-species biofilm formation"/>
    <property type="evidence" value="ECO:0007669"/>
    <property type="project" value="TreeGrafter"/>
</dbReference>
<dbReference type="OrthoDB" id="9812260at2"/>
<dbReference type="EMBL" id="CP034015">
    <property type="protein sequence ID" value="AZG73927.1"/>
    <property type="molecule type" value="Genomic_DNA"/>
</dbReference>
<dbReference type="SMART" id="SM00267">
    <property type="entry name" value="GGDEF"/>
    <property type="match status" value="1"/>
</dbReference>